<proteinExistence type="inferred from homology"/>
<sequence>MPVSPAAPSQSREPASFEIKSAQLPLVALLIKTGQWAQLVRELQQQFGPAGESPDFFDHDALVLDFSQLPADTPPPDWKPFLTELRACRLVAVAVRGASPEWLESAKTLGLVEAPADTPRARTKVHATETVEVVKEVVHEVVREVPGPATMVVDKPLRSGQKIYARGADLVVLAMVNQGAEVVADGNIHVYAPLRGKAMAGARGNTNARIFSLCLEPELISIAGVYRTSENKLAPDVQGKAAQVRLSNDGQDKLIIEPLKV</sequence>
<dbReference type="HAMAP" id="MF_00267">
    <property type="entry name" value="MinC"/>
    <property type="match status" value="1"/>
</dbReference>
<dbReference type="eggNOG" id="COG0850">
    <property type="taxonomic scope" value="Bacteria"/>
</dbReference>
<dbReference type="InterPro" id="IPR005526">
    <property type="entry name" value="Septum_form_inhib_MinC_C"/>
</dbReference>
<organism evidence="9 10">
    <name type="scientific">Rhodoferax saidenbachensis</name>
    <dbReference type="NCBI Taxonomy" id="1484693"/>
    <lineage>
        <taxon>Bacteria</taxon>
        <taxon>Pseudomonadati</taxon>
        <taxon>Pseudomonadota</taxon>
        <taxon>Betaproteobacteria</taxon>
        <taxon>Burkholderiales</taxon>
        <taxon>Comamonadaceae</taxon>
        <taxon>Rhodoferax</taxon>
    </lineage>
</organism>
<evidence type="ECO:0000259" key="7">
    <source>
        <dbReference type="Pfam" id="PF03775"/>
    </source>
</evidence>
<evidence type="ECO:0000256" key="5">
    <source>
        <dbReference type="ARBA" id="ARBA00025606"/>
    </source>
</evidence>
<dbReference type="KEGG" id="rsb:RS694_00085"/>
<evidence type="ECO:0000256" key="4">
    <source>
        <dbReference type="ARBA" id="ARBA00023306"/>
    </source>
</evidence>
<dbReference type="Gene3D" id="3.30.70.260">
    <property type="match status" value="1"/>
</dbReference>
<dbReference type="GO" id="GO:0000902">
    <property type="term" value="P:cell morphogenesis"/>
    <property type="evidence" value="ECO:0007669"/>
    <property type="project" value="InterPro"/>
</dbReference>
<accession>A0A1P8K5A8</accession>
<evidence type="ECO:0000313" key="10">
    <source>
        <dbReference type="Proteomes" id="UP000186110"/>
    </source>
</evidence>
<evidence type="ECO:0000259" key="8">
    <source>
        <dbReference type="Pfam" id="PF05209"/>
    </source>
</evidence>
<dbReference type="InterPro" id="IPR036145">
    <property type="entry name" value="MinC_C_sf"/>
</dbReference>
<dbReference type="NCBIfam" id="TIGR01222">
    <property type="entry name" value="minC"/>
    <property type="match status" value="1"/>
</dbReference>
<dbReference type="GO" id="GO:1901891">
    <property type="term" value="P:regulation of cell septum assembly"/>
    <property type="evidence" value="ECO:0007669"/>
    <property type="project" value="InterPro"/>
</dbReference>
<dbReference type="InterPro" id="IPR013033">
    <property type="entry name" value="MinC"/>
</dbReference>
<keyword evidence="10" id="KW-1185">Reference proteome</keyword>
<dbReference type="PANTHER" id="PTHR34108:SF1">
    <property type="entry name" value="SEPTUM SITE-DETERMINING PROTEIN MINC"/>
    <property type="match status" value="1"/>
</dbReference>
<dbReference type="Pfam" id="PF03775">
    <property type="entry name" value="MinC_C"/>
    <property type="match status" value="1"/>
</dbReference>
<feature type="domain" description="Septum formation inhibitor MinC N-terminal" evidence="8">
    <location>
        <begin position="17"/>
        <end position="91"/>
    </location>
</feature>
<keyword evidence="3 6" id="KW-0717">Septation</keyword>
<protein>
    <recommendedName>
        <fullName evidence="6">Probable septum site-determining protein MinC</fullName>
    </recommendedName>
</protein>
<dbReference type="EMBL" id="CP019239">
    <property type="protein sequence ID" value="APW41101.1"/>
    <property type="molecule type" value="Genomic_DNA"/>
</dbReference>
<dbReference type="SUPFAM" id="SSF63848">
    <property type="entry name" value="Cell-division inhibitor MinC, C-terminal domain"/>
    <property type="match status" value="1"/>
</dbReference>
<gene>
    <name evidence="6" type="primary">minC</name>
    <name evidence="9" type="ORF">RS694_00085</name>
</gene>
<keyword evidence="2 6" id="KW-0132">Cell division</keyword>
<keyword evidence="4 6" id="KW-0131">Cell cycle</keyword>
<feature type="domain" description="Septum formation inhibitor MinC C-terminal" evidence="7">
    <location>
        <begin position="152"/>
        <end position="249"/>
    </location>
</feature>
<comment type="subunit">
    <text evidence="6">Interacts with MinD and FtsZ.</text>
</comment>
<dbReference type="InterPro" id="IPR016098">
    <property type="entry name" value="CAP/MinC_C"/>
</dbReference>
<name>A0A1P8K5A8_9BURK</name>
<reference evidence="9 10" key="1">
    <citation type="submission" date="2017-01" db="EMBL/GenBank/DDBJ databases">
        <authorList>
            <person name="Mah S.A."/>
            <person name="Swanson W.J."/>
            <person name="Moy G.W."/>
            <person name="Vacquier V.D."/>
        </authorList>
    </citation>
    <scope>NUCLEOTIDE SEQUENCE [LARGE SCALE GENOMIC DNA]</scope>
    <source>
        <strain evidence="9 10">DSM 22694</strain>
    </source>
</reference>
<evidence type="ECO:0000256" key="1">
    <source>
        <dbReference type="ARBA" id="ARBA00006291"/>
    </source>
</evidence>
<dbReference type="RefSeq" id="WP_029705575.1">
    <property type="nucleotide sequence ID" value="NZ_CP019239.1"/>
</dbReference>
<dbReference type="GO" id="GO:0000917">
    <property type="term" value="P:division septum assembly"/>
    <property type="evidence" value="ECO:0007669"/>
    <property type="project" value="UniProtKB-KW"/>
</dbReference>
<dbReference type="Pfam" id="PF05209">
    <property type="entry name" value="MinC_N"/>
    <property type="match status" value="1"/>
</dbReference>
<evidence type="ECO:0000313" key="9">
    <source>
        <dbReference type="EMBL" id="APW41101.1"/>
    </source>
</evidence>
<dbReference type="InterPro" id="IPR007874">
    <property type="entry name" value="MinC_N"/>
</dbReference>
<evidence type="ECO:0000256" key="2">
    <source>
        <dbReference type="ARBA" id="ARBA00022618"/>
    </source>
</evidence>
<dbReference type="Proteomes" id="UP000186110">
    <property type="component" value="Chromosome"/>
</dbReference>
<evidence type="ECO:0000256" key="3">
    <source>
        <dbReference type="ARBA" id="ARBA00023210"/>
    </source>
</evidence>
<dbReference type="GO" id="GO:0051302">
    <property type="term" value="P:regulation of cell division"/>
    <property type="evidence" value="ECO:0007669"/>
    <property type="project" value="InterPro"/>
</dbReference>
<comment type="similarity">
    <text evidence="1 6">Belongs to the MinC family.</text>
</comment>
<comment type="function">
    <text evidence="5 6">Cell division inhibitor that blocks the formation of polar Z ring septums. Rapidly oscillates between the poles of the cell to destabilize FtsZ filaments that have formed before they mature into polar Z rings. Prevents FtsZ polymerization.</text>
</comment>
<dbReference type="AlphaFoldDB" id="A0A1P8K5A8"/>
<dbReference type="STRING" id="1484693.RS694_00085"/>
<evidence type="ECO:0000256" key="6">
    <source>
        <dbReference type="HAMAP-Rule" id="MF_00267"/>
    </source>
</evidence>
<dbReference type="PANTHER" id="PTHR34108">
    <property type="entry name" value="SEPTUM SITE-DETERMINING PROTEIN MINC"/>
    <property type="match status" value="1"/>
</dbReference>
<dbReference type="Gene3D" id="2.160.20.70">
    <property type="match status" value="1"/>
</dbReference>